<dbReference type="InterPro" id="IPR020568">
    <property type="entry name" value="Ribosomal_Su5_D2-typ_SF"/>
</dbReference>
<proteinExistence type="inferred from homology"/>
<dbReference type="InterPro" id="IPR004424">
    <property type="entry name" value="IspE"/>
</dbReference>
<dbReference type="HAMAP" id="MF_00061">
    <property type="entry name" value="IspE"/>
    <property type="match status" value="1"/>
</dbReference>
<name>A0ABS3M7L1_9BACT</name>
<keyword evidence="13" id="KW-1185">Reference proteome</keyword>
<dbReference type="InterPro" id="IPR014721">
    <property type="entry name" value="Ribsml_uS5_D2-typ_fold_subgr"/>
</dbReference>
<evidence type="ECO:0000256" key="6">
    <source>
        <dbReference type="ARBA" id="ARBA00022777"/>
    </source>
</evidence>
<dbReference type="PIRSF" id="PIRSF010376">
    <property type="entry name" value="IspE"/>
    <property type="match status" value="1"/>
</dbReference>
<dbReference type="Proteomes" id="UP000664265">
    <property type="component" value="Unassembled WGS sequence"/>
</dbReference>
<comment type="pathway">
    <text evidence="9">Isoprenoid biosynthesis; isopentenyl diphosphate biosynthesis via DXP pathway; isopentenyl diphosphate from 1-deoxy-D-xylulose 5-phosphate: step 3/6.</text>
</comment>
<comment type="caution">
    <text evidence="12">The sequence shown here is derived from an EMBL/GenBank/DDBJ whole genome shotgun (WGS) entry which is preliminary data.</text>
</comment>
<feature type="active site" evidence="9">
    <location>
        <position position="139"/>
    </location>
</feature>
<keyword evidence="7 9" id="KW-0067">ATP-binding</keyword>
<gene>
    <name evidence="9" type="primary">ispE</name>
    <name evidence="12" type="ORF">JHU38_10325</name>
</gene>
<evidence type="ECO:0000256" key="9">
    <source>
        <dbReference type="HAMAP-Rule" id="MF_00061"/>
    </source>
</evidence>
<comment type="similarity">
    <text evidence="1 9">Belongs to the GHMP kinase family. IspE subfamily.</text>
</comment>
<feature type="domain" description="GHMP kinase N-terminal" evidence="10">
    <location>
        <begin position="70"/>
        <end position="144"/>
    </location>
</feature>
<dbReference type="EC" id="2.7.1.148" evidence="2 9"/>
<organism evidence="12 13">
    <name type="scientific">Prevotella illustrans</name>
    <dbReference type="NCBI Taxonomy" id="2800387"/>
    <lineage>
        <taxon>Bacteria</taxon>
        <taxon>Pseudomonadati</taxon>
        <taxon>Bacteroidota</taxon>
        <taxon>Bacteroidia</taxon>
        <taxon>Bacteroidales</taxon>
        <taxon>Prevotellaceae</taxon>
        <taxon>Prevotella</taxon>
    </lineage>
</organism>
<evidence type="ECO:0000256" key="4">
    <source>
        <dbReference type="ARBA" id="ARBA00022679"/>
    </source>
</evidence>
<dbReference type="Gene3D" id="3.30.70.890">
    <property type="entry name" value="GHMP kinase, C-terminal domain"/>
    <property type="match status" value="1"/>
</dbReference>
<comment type="function">
    <text evidence="9">Catalyzes the phosphorylation of the position 2 hydroxy group of 4-diphosphocytidyl-2C-methyl-D-erythritol.</text>
</comment>
<feature type="domain" description="GHMP kinase C-terminal" evidence="11">
    <location>
        <begin position="210"/>
        <end position="261"/>
    </location>
</feature>
<keyword evidence="5 9" id="KW-0547">Nucleotide-binding</keyword>
<evidence type="ECO:0000256" key="7">
    <source>
        <dbReference type="ARBA" id="ARBA00022840"/>
    </source>
</evidence>
<dbReference type="Pfam" id="PF08544">
    <property type="entry name" value="GHMP_kinases_C"/>
    <property type="match status" value="1"/>
</dbReference>
<comment type="catalytic activity">
    <reaction evidence="9">
        <text>4-CDP-2-C-methyl-D-erythritol + ATP = 4-CDP-2-C-methyl-D-erythritol 2-phosphate + ADP + H(+)</text>
        <dbReference type="Rhea" id="RHEA:18437"/>
        <dbReference type="ChEBI" id="CHEBI:15378"/>
        <dbReference type="ChEBI" id="CHEBI:30616"/>
        <dbReference type="ChEBI" id="CHEBI:57823"/>
        <dbReference type="ChEBI" id="CHEBI:57919"/>
        <dbReference type="ChEBI" id="CHEBI:456216"/>
        <dbReference type="EC" id="2.7.1.148"/>
    </reaction>
</comment>
<evidence type="ECO:0000256" key="8">
    <source>
        <dbReference type="ARBA" id="ARBA00032554"/>
    </source>
</evidence>
<sequence length="279" mass="31130">MIAFPCCKINLGLNVVEKRTDGYHNIETVFYPIPLTDALEIKQMSDLFPSNTDCDLKITGNAIDCNEQDNLVIKAYHLIKANFQIPRIHAHLYKQIPSQAGLGGGSSDAAFMIRLLDEHFRLNMGIAEMERYVTMLGADCPFFITADPSYATGIGNVLSPVNHLHDRLKGYHIVIIKIDVSVSTAAAYKKIIPHHPPKCCKDVITQPIATWREELSNDFEMPAFEQYPELYQIKCRLYDLGASYAQMSGSGSAMFGIFSTLPGNIGEAFPEAQIYSFQL</sequence>
<dbReference type="InterPro" id="IPR006204">
    <property type="entry name" value="GHMP_kinase_N_dom"/>
</dbReference>
<evidence type="ECO:0000256" key="1">
    <source>
        <dbReference type="ARBA" id="ARBA00009684"/>
    </source>
</evidence>
<evidence type="ECO:0000256" key="5">
    <source>
        <dbReference type="ARBA" id="ARBA00022741"/>
    </source>
</evidence>
<dbReference type="GO" id="GO:0050515">
    <property type="term" value="F:4-(cytidine 5'-diphospho)-2-C-methyl-D-erythritol kinase activity"/>
    <property type="evidence" value="ECO:0007669"/>
    <property type="project" value="UniProtKB-EC"/>
</dbReference>
<accession>A0ABS3M7L1</accession>
<keyword evidence="4 9" id="KW-0808">Transferase</keyword>
<evidence type="ECO:0000313" key="12">
    <source>
        <dbReference type="EMBL" id="MBO1364155.1"/>
    </source>
</evidence>
<protein>
    <recommendedName>
        <fullName evidence="3 9">4-diphosphocytidyl-2-C-methyl-D-erythritol kinase</fullName>
        <shortName evidence="9">CMK</shortName>
        <ecNumber evidence="2 9">2.7.1.148</ecNumber>
    </recommendedName>
    <alternativeName>
        <fullName evidence="8 9">4-(cytidine-5'-diphospho)-2-C-methyl-D-erythritol kinase</fullName>
    </alternativeName>
</protein>
<dbReference type="PANTHER" id="PTHR43527">
    <property type="entry name" value="4-DIPHOSPHOCYTIDYL-2-C-METHYL-D-ERYTHRITOL KINASE, CHLOROPLASTIC"/>
    <property type="match status" value="1"/>
</dbReference>
<evidence type="ECO:0000256" key="2">
    <source>
        <dbReference type="ARBA" id="ARBA00012052"/>
    </source>
</evidence>
<dbReference type="InterPro" id="IPR013750">
    <property type="entry name" value="GHMP_kinase_C_dom"/>
</dbReference>
<dbReference type="Pfam" id="PF00288">
    <property type="entry name" value="GHMP_kinases_N"/>
    <property type="match status" value="1"/>
</dbReference>
<evidence type="ECO:0000313" key="13">
    <source>
        <dbReference type="Proteomes" id="UP000664265"/>
    </source>
</evidence>
<dbReference type="Gene3D" id="3.30.230.10">
    <property type="match status" value="1"/>
</dbReference>
<evidence type="ECO:0000259" key="10">
    <source>
        <dbReference type="Pfam" id="PF00288"/>
    </source>
</evidence>
<feature type="active site" evidence="9">
    <location>
        <position position="8"/>
    </location>
</feature>
<reference evidence="12 13" key="1">
    <citation type="submission" date="2021-01" db="EMBL/GenBank/DDBJ databases">
        <title>Prevotella A2931 sp. nov.</title>
        <authorList>
            <person name="Buhl M."/>
            <person name="Oberhettinger P."/>
        </authorList>
    </citation>
    <scope>NUCLEOTIDE SEQUENCE [LARGE SCALE GENOMIC DNA]</scope>
    <source>
        <strain evidence="12 13">A2931</strain>
    </source>
</reference>
<dbReference type="SUPFAM" id="SSF54211">
    <property type="entry name" value="Ribosomal protein S5 domain 2-like"/>
    <property type="match status" value="1"/>
</dbReference>
<keyword evidence="6 9" id="KW-0418">Kinase</keyword>
<keyword evidence="9" id="KW-0414">Isoprene biosynthesis</keyword>
<dbReference type="PANTHER" id="PTHR43527:SF2">
    <property type="entry name" value="4-DIPHOSPHOCYTIDYL-2-C-METHYL-D-ERYTHRITOL KINASE, CHLOROPLASTIC"/>
    <property type="match status" value="1"/>
</dbReference>
<feature type="binding site" evidence="9">
    <location>
        <begin position="97"/>
        <end position="107"/>
    </location>
    <ligand>
        <name>ATP</name>
        <dbReference type="ChEBI" id="CHEBI:30616"/>
    </ligand>
</feature>
<dbReference type="SUPFAM" id="SSF55060">
    <property type="entry name" value="GHMP Kinase, C-terminal domain"/>
    <property type="match status" value="1"/>
</dbReference>
<evidence type="ECO:0000256" key="3">
    <source>
        <dbReference type="ARBA" id="ARBA00017473"/>
    </source>
</evidence>
<dbReference type="EMBL" id="JAERMS010000040">
    <property type="protein sequence ID" value="MBO1364155.1"/>
    <property type="molecule type" value="Genomic_DNA"/>
</dbReference>
<dbReference type="RefSeq" id="WP_107582432.1">
    <property type="nucleotide sequence ID" value="NZ_JAERMS010000040.1"/>
</dbReference>
<dbReference type="NCBIfam" id="TIGR00154">
    <property type="entry name" value="ispE"/>
    <property type="match status" value="1"/>
</dbReference>
<dbReference type="InterPro" id="IPR036554">
    <property type="entry name" value="GHMP_kinase_C_sf"/>
</dbReference>
<evidence type="ECO:0000259" key="11">
    <source>
        <dbReference type="Pfam" id="PF08544"/>
    </source>
</evidence>